<evidence type="ECO:0000256" key="1">
    <source>
        <dbReference type="SAM" id="Phobius"/>
    </source>
</evidence>
<gene>
    <name evidence="2" type="ORF">DAETH_28290</name>
</gene>
<proteinExistence type="predicted"/>
<feature type="transmembrane region" description="Helical" evidence="1">
    <location>
        <begin position="20"/>
        <end position="39"/>
    </location>
</feature>
<sequence>MITYRRQNALTPEQDAEITVNLTPLLFFVVGFVLVRTVLRNRQSK</sequence>
<keyword evidence="1" id="KW-0812">Transmembrane</keyword>
<dbReference type="RefSeq" id="WP_264775537.1">
    <property type="nucleotide sequence ID" value="NZ_AP026560.1"/>
</dbReference>
<protein>
    <submittedName>
        <fullName evidence="2">Uncharacterized protein</fullName>
    </submittedName>
</protein>
<dbReference type="EMBL" id="AP026560">
    <property type="protein sequence ID" value="BDP42860.1"/>
    <property type="molecule type" value="Genomic_DNA"/>
</dbReference>
<keyword evidence="3" id="KW-1185">Reference proteome</keyword>
<name>A0ABN6RHP5_9DEIO</name>
<reference evidence="2" key="1">
    <citation type="submission" date="2022-07" db="EMBL/GenBank/DDBJ databases">
        <title>Complete Genome Sequence of the Radioresistant Bacterium Deinococcus aetherius ST0316, Isolated from the Air Dust collected in Lower Stratosphere above Japan.</title>
        <authorList>
            <person name="Satoh K."/>
            <person name="Hagiwara K."/>
            <person name="Katsumata K."/>
            <person name="Kubo A."/>
            <person name="Yokobori S."/>
            <person name="Yamagishi A."/>
            <person name="Oono Y."/>
            <person name="Narumi I."/>
        </authorList>
    </citation>
    <scope>NUCLEOTIDE SEQUENCE</scope>
    <source>
        <strain evidence="2">ST0316</strain>
    </source>
</reference>
<evidence type="ECO:0000313" key="2">
    <source>
        <dbReference type="EMBL" id="BDP42860.1"/>
    </source>
</evidence>
<dbReference type="Proteomes" id="UP001064971">
    <property type="component" value="Chromosome"/>
</dbReference>
<accession>A0ABN6RHP5</accession>
<evidence type="ECO:0000313" key="3">
    <source>
        <dbReference type="Proteomes" id="UP001064971"/>
    </source>
</evidence>
<organism evidence="2 3">
    <name type="scientific">Deinococcus aetherius</name>
    <dbReference type="NCBI Taxonomy" id="200252"/>
    <lineage>
        <taxon>Bacteria</taxon>
        <taxon>Thermotogati</taxon>
        <taxon>Deinococcota</taxon>
        <taxon>Deinococci</taxon>
        <taxon>Deinococcales</taxon>
        <taxon>Deinococcaceae</taxon>
        <taxon>Deinococcus</taxon>
    </lineage>
</organism>
<keyword evidence="1" id="KW-0472">Membrane</keyword>
<keyword evidence="1" id="KW-1133">Transmembrane helix</keyword>